<evidence type="ECO:0000259" key="9">
    <source>
        <dbReference type="Pfam" id="PF12704"/>
    </source>
</evidence>
<feature type="transmembrane region" description="Helical" evidence="7">
    <location>
        <begin position="254"/>
        <end position="274"/>
    </location>
</feature>
<evidence type="ECO:0000256" key="2">
    <source>
        <dbReference type="ARBA" id="ARBA00022475"/>
    </source>
</evidence>
<feature type="transmembrane region" description="Helical" evidence="7">
    <location>
        <begin position="307"/>
        <end position="328"/>
    </location>
</feature>
<dbReference type="InterPro" id="IPR025857">
    <property type="entry name" value="MacB_PCD"/>
</dbReference>
<dbReference type="Proteomes" id="UP000199659">
    <property type="component" value="Unassembled WGS sequence"/>
</dbReference>
<dbReference type="AlphaFoldDB" id="A0A1I6HIR7"/>
<keyword evidence="2" id="KW-1003">Cell membrane</keyword>
<keyword evidence="4 7" id="KW-1133">Transmembrane helix</keyword>
<feature type="transmembrane region" description="Helical" evidence="7">
    <location>
        <begin position="471"/>
        <end position="489"/>
    </location>
</feature>
<keyword evidence="5 7" id="KW-0472">Membrane</keyword>
<dbReference type="InterPro" id="IPR050250">
    <property type="entry name" value="Macrolide_Exporter_MacB"/>
</dbReference>
<evidence type="ECO:0000256" key="4">
    <source>
        <dbReference type="ARBA" id="ARBA00022989"/>
    </source>
</evidence>
<keyword evidence="3 7" id="KW-0812">Transmembrane</keyword>
<dbReference type="PANTHER" id="PTHR30572:SF4">
    <property type="entry name" value="ABC TRANSPORTER PERMEASE YTRF"/>
    <property type="match status" value="1"/>
</dbReference>
<dbReference type="PANTHER" id="PTHR30572">
    <property type="entry name" value="MEMBRANE COMPONENT OF TRANSPORTER-RELATED"/>
    <property type="match status" value="1"/>
</dbReference>
<dbReference type="Pfam" id="PF12704">
    <property type="entry name" value="MacB_PCD"/>
    <property type="match status" value="1"/>
</dbReference>
<dbReference type="EMBL" id="FOYZ01000001">
    <property type="protein sequence ID" value="SFR54296.1"/>
    <property type="molecule type" value="Genomic_DNA"/>
</dbReference>
<evidence type="ECO:0000256" key="3">
    <source>
        <dbReference type="ARBA" id="ARBA00022692"/>
    </source>
</evidence>
<feature type="transmembrane region" description="Helical" evidence="7">
    <location>
        <begin position="420"/>
        <end position="450"/>
    </location>
</feature>
<evidence type="ECO:0000313" key="11">
    <source>
        <dbReference type="Proteomes" id="UP000199659"/>
    </source>
</evidence>
<evidence type="ECO:0000256" key="7">
    <source>
        <dbReference type="SAM" id="Phobius"/>
    </source>
</evidence>
<keyword evidence="11" id="KW-1185">Reference proteome</keyword>
<feature type="transmembrane region" description="Helical" evidence="7">
    <location>
        <begin position="718"/>
        <end position="741"/>
    </location>
</feature>
<evidence type="ECO:0000313" key="10">
    <source>
        <dbReference type="EMBL" id="SFR54296.1"/>
    </source>
</evidence>
<feature type="domain" description="ABC3 transporter permease C-terminal" evidence="8">
    <location>
        <begin position="718"/>
        <end position="835"/>
    </location>
</feature>
<evidence type="ECO:0000256" key="1">
    <source>
        <dbReference type="ARBA" id="ARBA00004651"/>
    </source>
</evidence>
<feature type="domain" description="ABC3 transporter permease C-terminal" evidence="8">
    <location>
        <begin position="257"/>
        <end position="377"/>
    </location>
</feature>
<dbReference type="RefSeq" id="WP_177214469.1">
    <property type="nucleotide sequence ID" value="NZ_FOYZ01000001.1"/>
</dbReference>
<feature type="transmembrane region" description="Helical" evidence="7">
    <location>
        <begin position="762"/>
        <end position="789"/>
    </location>
</feature>
<evidence type="ECO:0000256" key="5">
    <source>
        <dbReference type="ARBA" id="ARBA00023136"/>
    </source>
</evidence>
<dbReference type="Pfam" id="PF02687">
    <property type="entry name" value="FtsX"/>
    <property type="match status" value="2"/>
</dbReference>
<accession>A0A1I6HIR7</accession>
<sequence length="843" mass="92956">MRIFFKYVLKSMTEKKGRFLLLIVAISISTALLVASTGMIDIIMDSLIKPQLETFEGKDMVISSKDQTSYFYSDENMKLAGVEEESLLKELYITGNIVDKPDTDDEAMLNITVLGRDTKYIDNEMITQGDIEAFTGAVCMISERTAEEKKTGIGDTLDIIIGGVTKSLKVAAISAPAGVFYNDSSTSFSVMVPYDYLSSDLGAEGKYNLIIGSSAEKTVQEGIDQFNENNEWFTAEELFDEDTIKEQASSFTSILYMMLIIVVAMSSIIIYSSFKLIITERLKTIGTFLSQGATVGKVRTILYLESCTYGLFGAVIGITLGVIGLHVINRLVSPLKDYGIYGEVVIEPHYVISGIIFAVVLSILSSYLPVRKISKLQVKDIILNDVRITKTIGWKKCIAGTVITAGSVAAYVFAENKLGVYSALLIISSLIGVILAYPKLIDLLSGLLYHIFRGRSKNVIYAINNLRTSKVLLGNISLIIISLTSIIAIQSVGASMIDIVTEAYTKLQFDVEISGISTIRENSQETTEEYLVKKLESFGVKENQINKINYFTSLLSVPDTDTEMGLYAMGVNPDTYLSYNQYLELDKPEYSQYLEDFKEQESGVIISTVVSKNLGSKLGDTIEVTCMGVKKPLKVVGIINGKLFNGGFFILIQNSTLDKVFGVSSVNRITFVTDQDADLMMDKLKPVLREIGATAVTKAEMEKVNLKQNQMVVNGLSIFSYMAIIIAALGIVNNVAISFLQRKSEFAVLASIGMEDSGRTKILFFESIASVTWAMGITILYSMFAVRVVSSLTKAAGLSMDIKLDYQSLPFVYLISLAIVLCATIPTYWKSRKFSIVQELKYE</sequence>
<reference evidence="10 11" key="1">
    <citation type="submission" date="2016-10" db="EMBL/GenBank/DDBJ databases">
        <authorList>
            <person name="de Groot N.N."/>
        </authorList>
    </citation>
    <scope>NUCLEOTIDE SEQUENCE [LARGE SCALE GENOMIC DNA]</scope>
    <source>
        <strain evidence="10 11">743A</strain>
    </source>
</reference>
<feature type="transmembrane region" description="Helical" evidence="7">
    <location>
        <begin position="397"/>
        <end position="414"/>
    </location>
</feature>
<evidence type="ECO:0000259" key="8">
    <source>
        <dbReference type="Pfam" id="PF02687"/>
    </source>
</evidence>
<dbReference type="STRING" id="37658.SAMN05661086_00021"/>
<organism evidence="10 11">
    <name type="scientific">Anaeromicropila populeti</name>
    <dbReference type="NCBI Taxonomy" id="37658"/>
    <lineage>
        <taxon>Bacteria</taxon>
        <taxon>Bacillati</taxon>
        <taxon>Bacillota</taxon>
        <taxon>Clostridia</taxon>
        <taxon>Lachnospirales</taxon>
        <taxon>Lachnospiraceae</taxon>
        <taxon>Anaeromicropila</taxon>
    </lineage>
</organism>
<feature type="transmembrane region" description="Helical" evidence="7">
    <location>
        <begin position="348"/>
        <end position="370"/>
    </location>
</feature>
<feature type="transmembrane region" description="Helical" evidence="7">
    <location>
        <begin position="809"/>
        <end position="829"/>
    </location>
</feature>
<comment type="similarity">
    <text evidence="6">Belongs to the ABC-4 integral membrane protein family.</text>
</comment>
<feature type="domain" description="MacB-like periplasmic core" evidence="9">
    <location>
        <begin position="475"/>
        <end position="678"/>
    </location>
</feature>
<comment type="subcellular location">
    <subcellularLocation>
        <location evidence="1">Cell membrane</location>
        <topology evidence="1">Multi-pass membrane protein</topology>
    </subcellularLocation>
</comment>
<name>A0A1I6HIR7_9FIRM</name>
<dbReference type="GO" id="GO:0022857">
    <property type="term" value="F:transmembrane transporter activity"/>
    <property type="evidence" value="ECO:0007669"/>
    <property type="project" value="TreeGrafter"/>
</dbReference>
<proteinExistence type="inferred from homology"/>
<gene>
    <name evidence="10" type="ORF">SAMN05661086_00021</name>
</gene>
<evidence type="ECO:0000256" key="6">
    <source>
        <dbReference type="ARBA" id="ARBA00038076"/>
    </source>
</evidence>
<dbReference type="InterPro" id="IPR003838">
    <property type="entry name" value="ABC3_permease_C"/>
</dbReference>
<dbReference type="GO" id="GO:0005886">
    <property type="term" value="C:plasma membrane"/>
    <property type="evidence" value="ECO:0007669"/>
    <property type="project" value="UniProtKB-SubCell"/>
</dbReference>
<protein>
    <submittedName>
        <fullName evidence="10">Putative ABC transport system permease protein</fullName>
    </submittedName>
</protein>